<keyword evidence="3" id="KW-1185">Reference proteome</keyword>
<sequence>MDGMQKCAAIETSSGHQVSLDLQRSRNSGTSSPLDLWYILKPGALVHPQPWSSGTSSHLELWYDLTLELWYILTLGALVHPHPWSSGTSSPLELWQSDEVWPVGDRDGGNGRSRESPQTSGIAQHDSRLWKSVSGLARELEQCGSNDVSAVSLLWETFYSFVELTKTRNNNLWNERFKKAISV</sequence>
<reference evidence="2 3" key="1">
    <citation type="submission" date="2023-02" db="EMBL/GenBank/DDBJ databases">
        <title>LHISI_Scaffold_Assembly.</title>
        <authorList>
            <person name="Stuart O.P."/>
            <person name="Cleave R."/>
            <person name="Magrath M.J.L."/>
            <person name="Mikheyev A.S."/>
        </authorList>
    </citation>
    <scope>NUCLEOTIDE SEQUENCE [LARGE SCALE GENOMIC DNA]</scope>
    <source>
        <strain evidence="2">Daus_M_001</strain>
        <tissue evidence="2">Leg muscle</tissue>
    </source>
</reference>
<name>A0ABQ9GEA3_9NEOP</name>
<evidence type="ECO:0000313" key="3">
    <source>
        <dbReference type="Proteomes" id="UP001159363"/>
    </source>
</evidence>
<proteinExistence type="predicted"/>
<accession>A0ABQ9GEA3</accession>
<dbReference type="Proteomes" id="UP001159363">
    <property type="component" value="Chromosome 12"/>
</dbReference>
<organism evidence="2 3">
    <name type="scientific">Dryococelus australis</name>
    <dbReference type="NCBI Taxonomy" id="614101"/>
    <lineage>
        <taxon>Eukaryota</taxon>
        <taxon>Metazoa</taxon>
        <taxon>Ecdysozoa</taxon>
        <taxon>Arthropoda</taxon>
        <taxon>Hexapoda</taxon>
        <taxon>Insecta</taxon>
        <taxon>Pterygota</taxon>
        <taxon>Neoptera</taxon>
        <taxon>Polyneoptera</taxon>
        <taxon>Phasmatodea</taxon>
        <taxon>Verophasmatodea</taxon>
        <taxon>Anareolatae</taxon>
        <taxon>Phasmatidae</taxon>
        <taxon>Eurycanthinae</taxon>
        <taxon>Dryococelus</taxon>
    </lineage>
</organism>
<evidence type="ECO:0000256" key="1">
    <source>
        <dbReference type="SAM" id="MobiDB-lite"/>
    </source>
</evidence>
<gene>
    <name evidence="2" type="ORF">PR048_029754</name>
</gene>
<feature type="compositionally biased region" description="Basic and acidic residues" evidence="1">
    <location>
        <begin position="105"/>
        <end position="115"/>
    </location>
</feature>
<evidence type="ECO:0000313" key="2">
    <source>
        <dbReference type="EMBL" id="KAJ8870729.1"/>
    </source>
</evidence>
<protein>
    <submittedName>
        <fullName evidence="2">Uncharacterized protein</fullName>
    </submittedName>
</protein>
<feature type="region of interest" description="Disordered" evidence="1">
    <location>
        <begin position="105"/>
        <end position="124"/>
    </location>
</feature>
<dbReference type="EMBL" id="JARBHB010000013">
    <property type="protein sequence ID" value="KAJ8870729.1"/>
    <property type="molecule type" value="Genomic_DNA"/>
</dbReference>
<comment type="caution">
    <text evidence="2">The sequence shown here is derived from an EMBL/GenBank/DDBJ whole genome shotgun (WGS) entry which is preliminary data.</text>
</comment>